<sequence length="312" mass="34698">MLRSFPEAESGASGVWIDLLSPDPDERSIAEQRCGLKLPAREALSEIQASSRLRADGDVLYMSAALISGTGAGEWSNAPTGFILTPDTLITVRYDYLEPFDAVGEKLRHDVDVSAASVLATLLEDIVGRAADHLEQASAVVSKASQLLFFEEEERPGLKRETRKIRLIMRDVGRASDQASRVRYAFLSLGRMVSFILDRCTPDLDQLMQERFDSIRHDINSLDEFETSLEGRIQLLQDAAAAFLSIEQNDVVKVLTVASVVGVPPVLVVGVYGMNFRNMPELSWELGYPYALILCLVSGLLPYIWFKWRGWI</sequence>
<evidence type="ECO:0000256" key="2">
    <source>
        <dbReference type="ARBA" id="ARBA00009765"/>
    </source>
</evidence>
<evidence type="ECO:0000256" key="11">
    <source>
        <dbReference type="ARBA" id="ARBA00023136"/>
    </source>
</evidence>
<organism evidence="14 15">
    <name type="scientific">Novosphingobium resinovorum</name>
    <dbReference type="NCBI Taxonomy" id="158500"/>
    <lineage>
        <taxon>Bacteria</taxon>
        <taxon>Pseudomonadati</taxon>
        <taxon>Pseudomonadota</taxon>
        <taxon>Alphaproteobacteria</taxon>
        <taxon>Sphingomonadales</taxon>
        <taxon>Sphingomonadaceae</taxon>
        <taxon>Novosphingobium</taxon>
    </lineage>
</organism>
<name>A0A1D8AF38_9SPHN</name>
<evidence type="ECO:0000256" key="10">
    <source>
        <dbReference type="ARBA" id="ARBA00023065"/>
    </source>
</evidence>
<dbReference type="OrthoDB" id="9803416at2"/>
<evidence type="ECO:0000313" key="14">
    <source>
        <dbReference type="EMBL" id="AOR80725.1"/>
    </source>
</evidence>
<dbReference type="GO" id="GO:0015087">
    <property type="term" value="F:cobalt ion transmembrane transporter activity"/>
    <property type="evidence" value="ECO:0007669"/>
    <property type="project" value="TreeGrafter"/>
</dbReference>
<comment type="catalytic activity">
    <reaction evidence="12">
        <text>Mg(2+)(in) = Mg(2+)(out)</text>
        <dbReference type="Rhea" id="RHEA:29827"/>
        <dbReference type="ChEBI" id="CHEBI:18420"/>
    </reaction>
</comment>
<dbReference type="RefSeq" id="WP_008829277.1">
    <property type="nucleotide sequence ID" value="NZ_CP017077.1"/>
</dbReference>
<evidence type="ECO:0000256" key="5">
    <source>
        <dbReference type="ARBA" id="ARBA00022475"/>
    </source>
</evidence>
<dbReference type="InterPro" id="IPR045861">
    <property type="entry name" value="CorA_cytoplasmic_dom"/>
</dbReference>
<keyword evidence="11 13" id="KW-0472">Membrane</keyword>
<dbReference type="AlphaFoldDB" id="A0A1D8AF38"/>
<dbReference type="FunFam" id="1.20.58.340:FF:000001">
    <property type="entry name" value="Magnesium transport protein CorA"/>
    <property type="match status" value="1"/>
</dbReference>
<dbReference type="InterPro" id="IPR002523">
    <property type="entry name" value="MgTranspt_CorA/ZnTranspt_ZntB"/>
</dbReference>
<dbReference type="SUPFAM" id="SSF143865">
    <property type="entry name" value="CorA soluble domain-like"/>
    <property type="match status" value="1"/>
</dbReference>
<evidence type="ECO:0000256" key="7">
    <source>
        <dbReference type="ARBA" id="ARBA00022692"/>
    </source>
</evidence>
<dbReference type="GO" id="GO:0015095">
    <property type="term" value="F:magnesium ion transmembrane transporter activity"/>
    <property type="evidence" value="ECO:0007669"/>
    <property type="project" value="TreeGrafter"/>
</dbReference>
<evidence type="ECO:0000256" key="13">
    <source>
        <dbReference type="SAM" id="Phobius"/>
    </source>
</evidence>
<keyword evidence="15" id="KW-1185">Reference proteome</keyword>
<evidence type="ECO:0000256" key="12">
    <source>
        <dbReference type="ARBA" id="ARBA00034269"/>
    </source>
</evidence>
<comment type="similarity">
    <text evidence="2">Belongs to the CorA metal ion transporter (MIT) (TC 1.A.35) family.</text>
</comment>
<evidence type="ECO:0000256" key="9">
    <source>
        <dbReference type="ARBA" id="ARBA00022989"/>
    </source>
</evidence>
<keyword evidence="6" id="KW-0997">Cell inner membrane</keyword>
<dbReference type="SUPFAM" id="SSF144083">
    <property type="entry name" value="Magnesium transport protein CorA, transmembrane region"/>
    <property type="match status" value="1"/>
</dbReference>
<keyword evidence="8" id="KW-0460">Magnesium</keyword>
<dbReference type="Gene3D" id="3.30.460.20">
    <property type="entry name" value="CorA soluble domain-like"/>
    <property type="match status" value="1"/>
</dbReference>
<evidence type="ECO:0000256" key="3">
    <source>
        <dbReference type="ARBA" id="ARBA00019439"/>
    </source>
</evidence>
<keyword evidence="5" id="KW-1003">Cell membrane</keyword>
<feature type="transmembrane region" description="Helical" evidence="13">
    <location>
        <begin position="254"/>
        <end position="274"/>
    </location>
</feature>
<dbReference type="Pfam" id="PF01544">
    <property type="entry name" value="CorA"/>
    <property type="match status" value="1"/>
</dbReference>
<protein>
    <recommendedName>
        <fullName evidence="3">Magnesium transport protein CorA</fullName>
    </recommendedName>
</protein>
<evidence type="ECO:0000256" key="6">
    <source>
        <dbReference type="ARBA" id="ARBA00022519"/>
    </source>
</evidence>
<keyword evidence="14" id="KW-0614">Plasmid</keyword>
<keyword evidence="10" id="KW-0406">Ion transport</keyword>
<proteinExistence type="inferred from homology"/>
<accession>A0A1D8AF38</accession>
<dbReference type="InterPro" id="IPR045863">
    <property type="entry name" value="CorA_TM1_TM2"/>
</dbReference>
<dbReference type="GO" id="GO:0005886">
    <property type="term" value="C:plasma membrane"/>
    <property type="evidence" value="ECO:0007669"/>
    <property type="project" value="UniProtKB-SubCell"/>
</dbReference>
<dbReference type="GO" id="GO:0015099">
    <property type="term" value="F:nickel cation transmembrane transporter activity"/>
    <property type="evidence" value="ECO:0007669"/>
    <property type="project" value="TreeGrafter"/>
</dbReference>
<geneLocation type="plasmid" evidence="14 15">
    <name>pSA2</name>
</geneLocation>
<comment type="subcellular location">
    <subcellularLocation>
        <location evidence="1">Cell inner membrane</location>
        <topology evidence="1">Multi-pass membrane protein</topology>
    </subcellularLocation>
</comment>
<dbReference type="KEGG" id="nre:BES08_28345"/>
<keyword evidence="4" id="KW-0813">Transport</keyword>
<feature type="transmembrane region" description="Helical" evidence="13">
    <location>
        <begin position="286"/>
        <end position="306"/>
    </location>
</feature>
<dbReference type="PANTHER" id="PTHR47685:SF1">
    <property type="entry name" value="MAGNESIUM TRANSPORT PROTEIN CORA"/>
    <property type="match status" value="1"/>
</dbReference>
<reference evidence="15" key="1">
    <citation type="journal article" date="2017" name="J. Biotechnol.">
        <title>Complete genome sequence of Novosphingobium resinovorum SA1, a versatile xenobiotic-degrading bacterium capable of utilizing sulfanilic acid.</title>
        <authorList>
            <person name="Hegedus B."/>
            <person name="Kos P.B."/>
            <person name="Balint B."/>
            <person name="Maroti G."/>
            <person name="Gan H.M."/>
            <person name="Perei K."/>
            <person name="Rakhely G."/>
        </authorList>
    </citation>
    <scope>NUCLEOTIDE SEQUENCE [LARGE SCALE GENOMIC DNA]</scope>
    <source>
        <strain evidence="15">SA1</strain>
    </source>
</reference>
<keyword evidence="9 13" id="KW-1133">Transmembrane helix</keyword>
<keyword evidence="7 13" id="KW-0812">Transmembrane</keyword>
<evidence type="ECO:0000256" key="4">
    <source>
        <dbReference type="ARBA" id="ARBA00022448"/>
    </source>
</evidence>
<dbReference type="Proteomes" id="UP000094626">
    <property type="component" value="Plasmid pSA2"/>
</dbReference>
<dbReference type="EMBL" id="CP017077">
    <property type="protein sequence ID" value="AOR80725.1"/>
    <property type="molecule type" value="Genomic_DNA"/>
</dbReference>
<evidence type="ECO:0000256" key="1">
    <source>
        <dbReference type="ARBA" id="ARBA00004429"/>
    </source>
</evidence>
<dbReference type="Gene3D" id="1.20.58.340">
    <property type="entry name" value="Magnesium transport protein CorA, transmembrane region"/>
    <property type="match status" value="2"/>
</dbReference>
<evidence type="ECO:0000313" key="15">
    <source>
        <dbReference type="Proteomes" id="UP000094626"/>
    </source>
</evidence>
<gene>
    <name evidence="14" type="ORF">BES08_28345</name>
</gene>
<evidence type="ECO:0000256" key="8">
    <source>
        <dbReference type="ARBA" id="ARBA00022842"/>
    </source>
</evidence>
<dbReference type="InterPro" id="IPR050829">
    <property type="entry name" value="CorA_MIT"/>
</dbReference>
<dbReference type="PANTHER" id="PTHR47685">
    <property type="entry name" value="MAGNESIUM TRANSPORT PROTEIN CORA"/>
    <property type="match status" value="1"/>
</dbReference>